<reference evidence="2 3" key="1">
    <citation type="submission" date="2019-07" db="EMBL/GenBank/DDBJ databases">
        <title>Annotation for the trematode Paragonimus westermani.</title>
        <authorList>
            <person name="Choi Y.-J."/>
        </authorList>
    </citation>
    <scope>NUCLEOTIDE SEQUENCE [LARGE SCALE GENOMIC DNA]</scope>
    <source>
        <strain evidence="2">180907_Pwestermani</strain>
    </source>
</reference>
<sequence>MFRARCFKQTNIPSIPVRTPLFTVSERANCDLQRRPTALCLLVPFRTMDASAPKSTEASVVHAVREEACSTSPSSSGDRSLSNLRTVNDHTPSMLANLVSRLEQELAEEKSRTVQLQAELAQQQSTKEQQLSEIRSAYEAEVLQLQNVITRLQSGTENREAVETTERLVRENISLRMELNHLTEKEKLRAKRLGELLAENQNRDKGKSTYLAGTNSVNM</sequence>
<feature type="coiled-coil region" evidence="1">
    <location>
        <begin position="99"/>
        <end position="126"/>
    </location>
</feature>
<dbReference type="AlphaFoldDB" id="A0A8T0D582"/>
<name>A0A8T0D582_9TREM</name>
<gene>
    <name evidence="2" type="ORF">P879_11017</name>
</gene>
<dbReference type="Proteomes" id="UP000699462">
    <property type="component" value="Unassembled WGS sequence"/>
</dbReference>
<dbReference type="EMBL" id="JTDF01017555">
    <property type="protein sequence ID" value="KAF8562732.1"/>
    <property type="molecule type" value="Genomic_DNA"/>
</dbReference>
<comment type="caution">
    <text evidence="2">The sequence shown here is derived from an EMBL/GenBank/DDBJ whole genome shotgun (WGS) entry which is preliminary data.</text>
</comment>
<evidence type="ECO:0000313" key="3">
    <source>
        <dbReference type="Proteomes" id="UP000699462"/>
    </source>
</evidence>
<accession>A0A8T0D582</accession>
<proteinExistence type="predicted"/>
<protein>
    <submittedName>
        <fullName evidence="2">Uncharacterized protein</fullName>
    </submittedName>
</protein>
<dbReference type="OrthoDB" id="2157184at2759"/>
<evidence type="ECO:0000256" key="1">
    <source>
        <dbReference type="SAM" id="Coils"/>
    </source>
</evidence>
<keyword evidence="3" id="KW-1185">Reference proteome</keyword>
<organism evidence="2 3">
    <name type="scientific">Paragonimus westermani</name>
    <dbReference type="NCBI Taxonomy" id="34504"/>
    <lineage>
        <taxon>Eukaryota</taxon>
        <taxon>Metazoa</taxon>
        <taxon>Spiralia</taxon>
        <taxon>Lophotrochozoa</taxon>
        <taxon>Platyhelminthes</taxon>
        <taxon>Trematoda</taxon>
        <taxon>Digenea</taxon>
        <taxon>Plagiorchiida</taxon>
        <taxon>Troglotremata</taxon>
        <taxon>Troglotrematidae</taxon>
        <taxon>Paragonimus</taxon>
    </lineage>
</organism>
<evidence type="ECO:0000313" key="2">
    <source>
        <dbReference type="EMBL" id="KAF8562732.1"/>
    </source>
</evidence>
<keyword evidence="1" id="KW-0175">Coiled coil</keyword>